<dbReference type="Gene3D" id="3.40.50.280">
    <property type="entry name" value="Cobalamin-binding domain"/>
    <property type="match status" value="1"/>
</dbReference>
<accession>A0A2U2MXZ1</accession>
<sequence length="369" mass="40684">MRRGGGDTPGRREESDTVSVVLARQITERSEAISGWVVASDYARRPELLERYGERGRELYLRDNAYHLSFLAEAVASGEPALFVDYVAWAKSMLLAHGVLVEDLVHNLRLLREALAVHLQGDDLSPALAPLDSALARLPDLPDAPPTFIDEGGRNAVLAQEYLERLLQGRRRDAGALIERALGDGVPLRQVYLDVFQRTQREVGRLWQLNRITVAEEHYCSAATQVLMSQLYPLVLEAPRNGRSVTAFCVADDLHEIGLRIVADFLELAGWDCDYIGANTPGAALIRQLERRTPDLVAVSVTMPYHVRALADFVEALRARPALAELPILVGGRPFLITDNLWQRIGASGWAADAEAAVDRADELVRGAA</sequence>
<dbReference type="PROSITE" id="PS51332">
    <property type="entry name" value="B12_BINDING"/>
    <property type="match status" value="1"/>
</dbReference>
<evidence type="ECO:0000256" key="1">
    <source>
        <dbReference type="ARBA" id="ARBA00008182"/>
    </source>
</evidence>
<dbReference type="Pfam" id="PF02310">
    <property type="entry name" value="B12-binding"/>
    <property type="match status" value="1"/>
</dbReference>
<proteinExistence type="inferred from homology"/>
<reference evidence="5 6" key="1">
    <citation type="submission" date="2018-05" db="EMBL/GenBank/DDBJ databases">
        <title>Spiribacter halobius sp. nov., a moderately halophilic bacterium isolated from marine solar saltern.</title>
        <authorList>
            <person name="Zheng W.-S."/>
            <person name="Lu D.-C."/>
            <person name="Du Z.-J."/>
        </authorList>
    </citation>
    <scope>NUCLEOTIDE SEQUENCE [LARGE SCALE GENOMIC DNA]</scope>
    <source>
        <strain evidence="5 6">E85</strain>
    </source>
</reference>
<comment type="caution">
    <text evidence="5">The sequence shown here is derived from an EMBL/GenBank/DDBJ whole genome shotgun (WGS) entry which is preliminary data.</text>
</comment>
<dbReference type="GO" id="GO:0046872">
    <property type="term" value="F:metal ion binding"/>
    <property type="evidence" value="ECO:0007669"/>
    <property type="project" value="InterPro"/>
</dbReference>
<dbReference type="AlphaFoldDB" id="A0A2U2MXZ1"/>
<dbReference type="Gene3D" id="1.10.490.20">
    <property type="entry name" value="Phycocyanins"/>
    <property type="match status" value="1"/>
</dbReference>
<keyword evidence="3" id="KW-0089">Bile pigment</keyword>
<keyword evidence="2" id="KW-0157">Chromophore</keyword>
<name>A0A2U2MXZ1_9GAMM</name>
<gene>
    <name evidence="5" type="ORF">DEM34_15530</name>
</gene>
<evidence type="ECO:0000256" key="2">
    <source>
        <dbReference type="ARBA" id="ARBA00022991"/>
    </source>
</evidence>
<evidence type="ECO:0000259" key="4">
    <source>
        <dbReference type="PROSITE" id="PS51332"/>
    </source>
</evidence>
<evidence type="ECO:0000313" key="6">
    <source>
        <dbReference type="Proteomes" id="UP000245474"/>
    </source>
</evidence>
<dbReference type="GO" id="GO:0031419">
    <property type="term" value="F:cobalamin binding"/>
    <property type="evidence" value="ECO:0007669"/>
    <property type="project" value="InterPro"/>
</dbReference>
<dbReference type="InterPro" id="IPR009050">
    <property type="entry name" value="Globin-like_sf"/>
</dbReference>
<dbReference type="SUPFAM" id="SSF52242">
    <property type="entry name" value="Cobalamin (vitamin B12)-binding domain"/>
    <property type="match status" value="1"/>
</dbReference>
<feature type="domain" description="B12-binding" evidence="4">
    <location>
        <begin position="242"/>
        <end position="369"/>
    </location>
</feature>
<evidence type="ECO:0000256" key="3">
    <source>
        <dbReference type="ARBA" id="ARBA00023307"/>
    </source>
</evidence>
<dbReference type="InterPro" id="IPR036594">
    <property type="entry name" value="Meth_synthase_dom"/>
</dbReference>
<dbReference type="InterPro" id="IPR036724">
    <property type="entry name" value="Cobalamin-bd_sf"/>
</dbReference>
<dbReference type="InterPro" id="IPR038719">
    <property type="entry name" value="Phycobilisome_asu/bsu_sf"/>
</dbReference>
<dbReference type="Gene3D" id="1.10.1240.10">
    <property type="entry name" value="Methionine synthase domain"/>
    <property type="match status" value="1"/>
</dbReference>
<protein>
    <submittedName>
        <fullName evidence="5">Cobalamin B12-binding domain protein</fullName>
    </submittedName>
</protein>
<dbReference type="EMBL" id="QFFI01000030">
    <property type="protein sequence ID" value="PWG61599.1"/>
    <property type="molecule type" value="Genomic_DNA"/>
</dbReference>
<dbReference type="InterPro" id="IPR006158">
    <property type="entry name" value="Cobalamin-bd"/>
</dbReference>
<dbReference type="InterPro" id="IPR003759">
    <property type="entry name" value="Cbl-bd_cap"/>
</dbReference>
<dbReference type="Pfam" id="PF02607">
    <property type="entry name" value="B12-binding_2"/>
    <property type="match status" value="1"/>
</dbReference>
<keyword evidence="6" id="KW-1185">Reference proteome</keyword>
<dbReference type="Proteomes" id="UP000245474">
    <property type="component" value="Unassembled WGS sequence"/>
</dbReference>
<dbReference type="SUPFAM" id="SSF46458">
    <property type="entry name" value="Globin-like"/>
    <property type="match status" value="1"/>
</dbReference>
<organism evidence="5 6">
    <name type="scientific">Sediminicurvatus halobius</name>
    <dbReference type="NCBI Taxonomy" id="2182432"/>
    <lineage>
        <taxon>Bacteria</taxon>
        <taxon>Pseudomonadati</taxon>
        <taxon>Pseudomonadota</taxon>
        <taxon>Gammaproteobacteria</taxon>
        <taxon>Chromatiales</taxon>
        <taxon>Ectothiorhodospiraceae</taxon>
        <taxon>Sediminicurvatus</taxon>
    </lineage>
</organism>
<evidence type="ECO:0000313" key="5">
    <source>
        <dbReference type="EMBL" id="PWG61599.1"/>
    </source>
</evidence>
<comment type="similarity">
    <text evidence="1">Belongs to the phycobiliprotein family.</text>
</comment>